<reference evidence="2 3" key="1">
    <citation type="journal article" date="2021" name="Sci. Rep.">
        <title>The genome of the diatom Chaetoceros tenuissimus carries an ancient integrated fragment of an extant virus.</title>
        <authorList>
            <person name="Hongo Y."/>
            <person name="Kimura K."/>
            <person name="Takaki Y."/>
            <person name="Yoshida Y."/>
            <person name="Baba S."/>
            <person name="Kobayashi G."/>
            <person name="Nagasaki K."/>
            <person name="Hano T."/>
            <person name="Tomaru Y."/>
        </authorList>
    </citation>
    <scope>NUCLEOTIDE SEQUENCE [LARGE SCALE GENOMIC DNA]</scope>
    <source>
        <strain evidence="2 3">NIES-3715</strain>
    </source>
</reference>
<dbReference type="PANTHER" id="PTHR21521">
    <property type="entry name" value="AMUN, ISOFORM A"/>
    <property type="match status" value="1"/>
</dbReference>
<comment type="caution">
    <text evidence="2">The sequence shown here is derived from an EMBL/GenBank/DDBJ whole genome shotgun (WGS) entry which is preliminary data.</text>
</comment>
<organism evidence="2 3">
    <name type="scientific">Chaetoceros tenuissimus</name>
    <dbReference type="NCBI Taxonomy" id="426638"/>
    <lineage>
        <taxon>Eukaryota</taxon>
        <taxon>Sar</taxon>
        <taxon>Stramenopiles</taxon>
        <taxon>Ochrophyta</taxon>
        <taxon>Bacillariophyta</taxon>
        <taxon>Coscinodiscophyceae</taxon>
        <taxon>Chaetocerotophycidae</taxon>
        <taxon>Chaetocerotales</taxon>
        <taxon>Chaetocerotaceae</taxon>
        <taxon>Chaetoceros</taxon>
    </lineage>
</organism>
<keyword evidence="3" id="KW-1185">Reference proteome</keyword>
<name>A0AAD3CXX8_9STRA</name>
<gene>
    <name evidence="2" type="ORF">CTEN210_10564</name>
</gene>
<dbReference type="EMBL" id="BLLK01000047">
    <property type="protein sequence ID" value="GFH54088.1"/>
    <property type="molecule type" value="Genomic_DNA"/>
</dbReference>
<evidence type="ECO:0000313" key="3">
    <source>
        <dbReference type="Proteomes" id="UP001054902"/>
    </source>
</evidence>
<sequence>MAPRPGVKAASRCLTSLDQAISSKNEASINDMASTCEAILNQYDEMLKIKHKDLHTLNNQCESFAEKWRNDENHAFCSYDELITVIEWKFAKGKARPMLWKKIKSNPKALVKTATESAFEKAAKLNNESSEKDIKAALEEIVSDLNGIGPASASAILSLYKPEIFAFMDDEVLEAITGDRKYTMKAYLQMNGECSRLAKALGDEWNVRSVGKALWSAARISLCDDRDDLTLGQNKEKKSQSDQGGKEGKKHREDSVESERSQPRQRRRVK</sequence>
<feature type="region of interest" description="Disordered" evidence="1">
    <location>
        <begin position="229"/>
        <end position="270"/>
    </location>
</feature>
<protein>
    <submittedName>
        <fullName evidence="2">Uncharacterized protein</fullName>
    </submittedName>
</protein>
<evidence type="ECO:0000256" key="1">
    <source>
        <dbReference type="SAM" id="MobiDB-lite"/>
    </source>
</evidence>
<feature type="compositionally biased region" description="Basic and acidic residues" evidence="1">
    <location>
        <begin position="234"/>
        <end position="262"/>
    </location>
</feature>
<proteinExistence type="predicted"/>
<accession>A0AAD3CXX8</accession>
<dbReference type="PANTHER" id="PTHR21521:SF0">
    <property type="entry name" value="AMUN, ISOFORM A"/>
    <property type="match status" value="1"/>
</dbReference>
<dbReference type="AlphaFoldDB" id="A0AAD3CXX8"/>
<dbReference type="Proteomes" id="UP001054902">
    <property type="component" value="Unassembled WGS sequence"/>
</dbReference>
<evidence type="ECO:0000313" key="2">
    <source>
        <dbReference type="EMBL" id="GFH54088.1"/>
    </source>
</evidence>